<dbReference type="PANTHER" id="PTHR44809">
    <property type="match status" value="1"/>
</dbReference>
<dbReference type="SMART" id="SM00028">
    <property type="entry name" value="TPR"/>
    <property type="match status" value="6"/>
</dbReference>
<sequence length="330" mass="36537">MMLSTRGVLKTSGMLTVVLLLGGCAASSQTSPPDSQGNAAFYEGKPTLAYNGLPQPATVRQGISMGDQALARGDSDEALFYYVQVLELDNDNASAYLRIGQVHMNRGNNELASLALRSALAAEPEHIGVLESLGVLNLKQNRYAKAQQYLHQSVALDRKRFDEGSAGAYDARSPGRAYNGLGVLADLDGETAQAQQLYQTALAIRPESAATLNNLGYSYYLESRWREAEQQFRKALEVEPEYDQAWRNLGLVYARQERYLAALNALERVMDTARAHNDIGYICMLDGRYALAKQYFEQALTLSPTFYPKARENLTYVQRLEEAAREQAGR</sequence>
<dbReference type="RefSeq" id="WP_217334898.1">
    <property type="nucleotide sequence ID" value="NZ_JAHQZT010000009.1"/>
</dbReference>
<dbReference type="InterPro" id="IPR019734">
    <property type="entry name" value="TPR_rpt"/>
</dbReference>
<feature type="repeat" description="TPR" evidence="1">
    <location>
        <begin position="175"/>
        <end position="208"/>
    </location>
</feature>
<dbReference type="InterPro" id="IPR052943">
    <property type="entry name" value="TMTC_O-mannosyl-trnsfr"/>
</dbReference>
<keyword evidence="2" id="KW-0732">Signal</keyword>
<evidence type="ECO:0000313" key="3">
    <source>
        <dbReference type="EMBL" id="MBV0933484.1"/>
    </source>
</evidence>
<dbReference type="PROSITE" id="PS51257">
    <property type="entry name" value="PROKAR_LIPOPROTEIN"/>
    <property type="match status" value="1"/>
</dbReference>
<reference evidence="3 4" key="1">
    <citation type="submission" date="2021-06" db="EMBL/GenBank/DDBJ databases">
        <title>Bacterium isolated from marine sediment.</title>
        <authorList>
            <person name="Zhu K.-L."/>
            <person name="Du Z.-J."/>
            <person name="Liang Q.-Y."/>
        </authorList>
    </citation>
    <scope>NUCLEOTIDE SEQUENCE [LARGE SCALE GENOMIC DNA]</scope>
    <source>
        <strain evidence="3 4">A346</strain>
    </source>
</reference>
<feature type="repeat" description="TPR" evidence="1">
    <location>
        <begin position="273"/>
        <end position="306"/>
    </location>
</feature>
<accession>A0ABS6MC71</accession>
<dbReference type="Proteomes" id="UP000755551">
    <property type="component" value="Unassembled WGS sequence"/>
</dbReference>
<gene>
    <name evidence="3" type="ORF">KTN04_09055</name>
</gene>
<feature type="repeat" description="TPR" evidence="1">
    <location>
        <begin position="209"/>
        <end position="242"/>
    </location>
</feature>
<comment type="caution">
    <text evidence="3">The sequence shown here is derived from an EMBL/GenBank/DDBJ whole genome shotgun (WGS) entry which is preliminary data.</text>
</comment>
<keyword evidence="4" id="KW-1185">Reference proteome</keyword>
<evidence type="ECO:0000256" key="2">
    <source>
        <dbReference type="SAM" id="SignalP"/>
    </source>
</evidence>
<evidence type="ECO:0000313" key="4">
    <source>
        <dbReference type="Proteomes" id="UP000755551"/>
    </source>
</evidence>
<dbReference type="Pfam" id="PF13424">
    <property type="entry name" value="TPR_12"/>
    <property type="match status" value="1"/>
</dbReference>
<evidence type="ECO:0000256" key="1">
    <source>
        <dbReference type="PROSITE-ProRule" id="PRU00339"/>
    </source>
</evidence>
<dbReference type="Pfam" id="PF14559">
    <property type="entry name" value="TPR_19"/>
    <property type="match status" value="1"/>
</dbReference>
<feature type="signal peptide" evidence="2">
    <location>
        <begin position="1"/>
        <end position="30"/>
    </location>
</feature>
<keyword evidence="1" id="KW-0802">TPR repeat</keyword>
<dbReference type="EMBL" id="JAHQZT010000009">
    <property type="protein sequence ID" value="MBV0933484.1"/>
    <property type="molecule type" value="Genomic_DNA"/>
</dbReference>
<name>A0ABS6MC71_9GAMM</name>
<organism evidence="3 4">
    <name type="scientific">Marinobacterium weihaiense</name>
    <dbReference type="NCBI Taxonomy" id="2851016"/>
    <lineage>
        <taxon>Bacteria</taxon>
        <taxon>Pseudomonadati</taxon>
        <taxon>Pseudomonadota</taxon>
        <taxon>Gammaproteobacteria</taxon>
        <taxon>Oceanospirillales</taxon>
        <taxon>Oceanospirillaceae</taxon>
        <taxon>Marinobacterium</taxon>
    </lineage>
</organism>
<dbReference type="PROSITE" id="PS50005">
    <property type="entry name" value="TPR"/>
    <property type="match status" value="4"/>
</dbReference>
<protein>
    <submittedName>
        <fullName evidence="3">Tetratricopeptide repeat protein</fullName>
    </submittedName>
</protein>
<dbReference type="PROSITE" id="PS50293">
    <property type="entry name" value="TPR_REGION"/>
    <property type="match status" value="1"/>
</dbReference>
<proteinExistence type="predicted"/>
<feature type="repeat" description="TPR" evidence="1">
    <location>
        <begin position="93"/>
        <end position="126"/>
    </location>
</feature>
<dbReference type="PANTHER" id="PTHR44809:SF1">
    <property type="entry name" value="PROTEIN O-MANNOSYL-TRANSFERASE TMTC1"/>
    <property type="match status" value="1"/>
</dbReference>
<feature type="chain" id="PRO_5045094024" evidence="2">
    <location>
        <begin position="31"/>
        <end position="330"/>
    </location>
</feature>